<dbReference type="AlphaFoldDB" id="A0A0A2KZX3"/>
<sequence length="138" mass="15023">MQVQNKYDIKMGNDRIPNRKANAGDGGSSAQPTPANTVGGGEGWGDRLWLGGDEEGLGHKVATNPRSTMGDFLALQDQKTRGQNKFVQRENLVDSNIKPMNAEGEPTCATEDHSFMTRKAGDPDTYPGWGIFKSFFGM</sequence>
<reference evidence="2 3" key="1">
    <citation type="journal article" date="2015" name="Mol. Plant Microbe Interact.">
        <title>Genome, transcriptome, and functional analyses of Penicillium expansum provide new insights into secondary metabolism and pathogenicity.</title>
        <authorList>
            <person name="Ballester A.R."/>
            <person name="Marcet-Houben M."/>
            <person name="Levin E."/>
            <person name="Sela N."/>
            <person name="Selma-Lazaro C."/>
            <person name="Carmona L."/>
            <person name="Wisniewski M."/>
            <person name="Droby S."/>
            <person name="Gonzalez-Candelas L."/>
            <person name="Gabaldon T."/>
        </authorList>
    </citation>
    <scope>NUCLEOTIDE SEQUENCE [LARGE SCALE GENOMIC DNA]</scope>
    <source>
        <strain evidence="2 3">PHI-1</strain>
    </source>
</reference>
<dbReference type="OMA" id="DQKTRGQ"/>
<dbReference type="STRING" id="40296.A0A0A2KZX3"/>
<proteinExistence type="predicted"/>
<evidence type="ECO:0000313" key="3">
    <source>
        <dbReference type="Proteomes" id="UP000030104"/>
    </source>
</evidence>
<dbReference type="PhylomeDB" id="A0A0A2KZX3"/>
<dbReference type="Proteomes" id="UP000030104">
    <property type="component" value="Unassembled WGS sequence"/>
</dbReference>
<comment type="caution">
    <text evidence="2">The sequence shown here is derived from an EMBL/GenBank/DDBJ whole genome shotgun (WGS) entry which is preliminary data.</text>
</comment>
<feature type="compositionally biased region" description="Basic and acidic residues" evidence="1">
    <location>
        <begin position="7"/>
        <end position="17"/>
    </location>
</feature>
<gene>
    <name evidence="2" type="ORF">PITC_076600</name>
</gene>
<evidence type="ECO:0000256" key="1">
    <source>
        <dbReference type="SAM" id="MobiDB-lite"/>
    </source>
</evidence>
<organism evidence="2 3">
    <name type="scientific">Penicillium italicum</name>
    <name type="common">Blue mold</name>
    <dbReference type="NCBI Taxonomy" id="40296"/>
    <lineage>
        <taxon>Eukaryota</taxon>
        <taxon>Fungi</taxon>
        <taxon>Dikarya</taxon>
        <taxon>Ascomycota</taxon>
        <taxon>Pezizomycotina</taxon>
        <taxon>Eurotiomycetes</taxon>
        <taxon>Eurotiomycetidae</taxon>
        <taxon>Eurotiales</taxon>
        <taxon>Aspergillaceae</taxon>
        <taxon>Penicillium</taxon>
    </lineage>
</organism>
<protein>
    <submittedName>
        <fullName evidence="2">Uncharacterized protein</fullName>
    </submittedName>
</protein>
<dbReference type="OrthoDB" id="4504900at2759"/>
<evidence type="ECO:0000313" key="2">
    <source>
        <dbReference type="EMBL" id="KGO72483.1"/>
    </source>
</evidence>
<dbReference type="EMBL" id="JQGA01000881">
    <property type="protein sequence ID" value="KGO72483.1"/>
    <property type="molecule type" value="Genomic_DNA"/>
</dbReference>
<dbReference type="HOGENOM" id="CLU_1886446_0_0_1"/>
<name>A0A0A2KZX3_PENIT</name>
<accession>A0A0A2KZX3</accession>
<keyword evidence="3" id="KW-1185">Reference proteome</keyword>
<feature type="region of interest" description="Disordered" evidence="1">
    <location>
        <begin position="1"/>
        <end position="65"/>
    </location>
</feature>